<feature type="domain" description="Cupin type-2" evidence="1">
    <location>
        <begin position="36"/>
        <end position="106"/>
    </location>
</feature>
<dbReference type="Pfam" id="PF07883">
    <property type="entry name" value="Cupin_2"/>
    <property type="match status" value="1"/>
</dbReference>
<evidence type="ECO:0000259" key="1">
    <source>
        <dbReference type="Pfam" id="PF07883"/>
    </source>
</evidence>
<dbReference type="SUPFAM" id="SSF51182">
    <property type="entry name" value="RmlC-like cupins"/>
    <property type="match status" value="1"/>
</dbReference>
<proteinExistence type="predicted"/>
<gene>
    <name evidence="2" type="ORF">QYF49_21075</name>
</gene>
<sequence length="109" mass="12005">MKILKLQDIPPEENKAFSLRTVFEKENKDTTVKIGTVTIYPGERVPLTGVSNHTEDEYSVIVKGTLLTESNGNQHRVSSGQATFIPAGEEHIAFNDGEETCELVFVLVG</sequence>
<evidence type="ECO:0000313" key="3">
    <source>
        <dbReference type="Proteomes" id="UP001168694"/>
    </source>
</evidence>
<comment type="caution">
    <text evidence="2">The sequence shown here is derived from an EMBL/GenBank/DDBJ whole genome shotgun (WGS) entry which is preliminary data.</text>
</comment>
<reference evidence="2" key="1">
    <citation type="submission" date="2023-06" db="EMBL/GenBank/DDBJ databases">
        <title>Draft Genome Sequences of Representative Paenibacillus Polymyxa, Bacillus cereus, Fictibacillus sp., and Brevibacillus agri Strains Isolated from Amazonian Dark Earth.</title>
        <authorList>
            <person name="Pellegrinetti T.A."/>
            <person name="Cunha I.C.M."/>
            <person name="Chaves M.G."/>
            <person name="Freitas A.S."/>
            <person name="Silva A.V.R."/>
            <person name="Tsai S.M."/>
            <person name="Mendes L.W."/>
        </authorList>
    </citation>
    <scope>NUCLEOTIDE SEQUENCE</scope>
    <source>
        <strain evidence="2">CENA-BCM004</strain>
    </source>
</reference>
<accession>A0ABT8EC38</accession>
<protein>
    <submittedName>
        <fullName evidence="2">Cupin domain-containing protein</fullName>
    </submittedName>
</protein>
<dbReference type="InterPro" id="IPR013096">
    <property type="entry name" value="Cupin_2"/>
</dbReference>
<organism evidence="2 3">
    <name type="scientific">Fictibacillus terranigra</name>
    <dbReference type="NCBI Taxonomy" id="3058424"/>
    <lineage>
        <taxon>Bacteria</taxon>
        <taxon>Bacillati</taxon>
        <taxon>Bacillota</taxon>
        <taxon>Bacilli</taxon>
        <taxon>Bacillales</taxon>
        <taxon>Fictibacillaceae</taxon>
        <taxon>Fictibacillus</taxon>
    </lineage>
</organism>
<dbReference type="Proteomes" id="UP001168694">
    <property type="component" value="Unassembled WGS sequence"/>
</dbReference>
<dbReference type="InterPro" id="IPR014710">
    <property type="entry name" value="RmlC-like_jellyroll"/>
</dbReference>
<keyword evidence="3" id="KW-1185">Reference proteome</keyword>
<evidence type="ECO:0000313" key="2">
    <source>
        <dbReference type="EMBL" id="MDN4075456.1"/>
    </source>
</evidence>
<name>A0ABT8EC38_9BACL</name>
<dbReference type="Gene3D" id="2.60.120.10">
    <property type="entry name" value="Jelly Rolls"/>
    <property type="match status" value="1"/>
</dbReference>
<dbReference type="EMBL" id="JAUHLN010000005">
    <property type="protein sequence ID" value="MDN4075456.1"/>
    <property type="molecule type" value="Genomic_DNA"/>
</dbReference>
<dbReference type="RefSeq" id="WP_290401562.1">
    <property type="nucleotide sequence ID" value="NZ_JAUHLN010000005.1"/>
</dbReference>
<dbReference type="InterPro" id="IPR011051">
    <property type="entry name" value="RmlC_Cupin_sf"/>
</dbReference>